<dbReference type="PANTHER" id="PTHR43745:SF2">
    <property type="entry name" value="NITROREDUCTASE MJ1384-RELATED"/>
    <property type="match status" value="1"/>
</dbReference>
<proteinExistence type="predicted"/>
<dbReference type="InterPro" id="IPR000415">
    <property type="entry name" value="Nitroreductase-like"/>
</dbReference>
<feature type="domain" description="Nitroreductase" evidence="1">
    <location>
        <begin position="76"/>
        <end position="244"/>
    </location>
</feature>
<dbReference type="NCBIfam" id="TIGR03605">
    <property type="entry name" value="antibiot_sagB"/>
    <property type="match status" value="1"/>
</dbReference>
<comment type="caution">
    <text evidence="2">The sequence shown here is derived from an EMBL/GenBank/DDBJ whole genome shotgun (WGS) entry which is preliminary data.</text>
</comment>
<dbReference type="Pfam" id="PF00881">
    <property type="entry name" value="Nitroreductase"/>
    <property type="match status" value="1"/>
</dbReference>
<dbReference type="Gene3D" id="3.40.109.10">
    <property type="entry name" value="NADH Oxidase"/>
    <property type="match status" value="1"/>
</dbReference>
<protein>
    <submittedName>
        <fullName evidence="2">SagB/ThcOx family dehydrogenase</fullName>
    </submittedName>
</protein>
<dbReference type="PANTHER" id="PTHR43745">
    <property type="entry name" value="NITROREDUCTASE MJ1384-RELATED"/>
    <property type="match status" value="1"/>
</dbReference>
<dbReference type="Proteomes" id="UP000800303">
    <property type="component" value="Unassembled WGS sequence"/>
</dbReference>
<dbReference type="SUPFAM" id="SSF55469">
    <property type="entry name" value="FMN-dependent nitroreductase-like"/>
    <property type="match status" value="1"/>
</dbReference>
<dbReference type="InterPro" id="IPR029479">
    <property type="entry name" value="Nitroreductase"/>
</dbReference>
<dbReference type="RefSeq" id="WP_166273700.1">
    <property type="nucleotide sequence ID" value="NZ_JAAFGS010000002.1"/>
</dbReference>
<evidence type="ECO:0000313" key="3">
    <source>
        <dbReference type="Proteomes" id="UP000800303"/>
    </source>
</evidence>
<organism evidence="2 3">
    <name type="scientific">Saccharibacillus alkalitolerans</name>
    <dbReference type="NCBI Taxonomy" id="2705290"/>
    <lineage>
        <taxon>Bacteria</taxon>
        <taxon>Bacillati</taxon>
        <taxon>Bacillota</taxon>
        <taxon>Bacilli</taxon>
        <taxon>Bacillales</taxon>
        <taxon>Paenibacillaceae</taxon>
        <taxon>Saccharibacillus</taxon>
    </lineage>
</organism>
<keyword evidence="3" id="KW-1185">Reference proteome</keyword>
<dbReference type="CDD" id="cd02142">
    <property type="entry name" value="McbC_SagB-like_oxidoreductase"/>
    <property type="match status" value="1"/>
</dbReference>
<dbReference type="InterPro" id="IPR020051">
    <property type="entry name" value="SagB-type_dehydrogenase"/>
</dbReference>
<accession>A0ABX0F307</accession>
<sequence>MRGIEEKAEQGGTLWWETEPDRSALRRYFHERSVSRKNYTSVQIKKVKAVKRWDRKEGLALRRFEPQTELEELLLRRRTRRFRSAAEPDAELLARLLQFAVGVTDERSGYFAYPSPGALYPCTLFLSVDLPELRGNVYRYNPYLHVLELYAPGRADPLEAAIIDRELAAFPIKLFFASDYQLLEEKYGELSYRLLNQEIGHMAQNLSLCAEDLALNTVCIGGFYEEEFKRAVPDYDLLYVMVVG</sequence>
<reference evidence="2 3" key="1">
    <citation type="submission" date="2020-01" db="EMBL/GenBank/DDBJ databases">
        <title>Polyphasic characterisation and genomic insights into a novel alkali tolerant bacterium VR-M41.</title>
        <authorList>
            <person name="Vemuluri V.R."/>
        </authorList>
    </citation>
    <scope>NUCLEOTIDE SEQUENCE [LARGE SCALE GENOMIC DNA]</scope>
    <source>
        <strain evidence="2 3">VR-M41</strain>
    </source>
</reference>
<evidence type="ECO:0000259" key="1">
    <source>
        <dbReference type="Pfam" id="PF00881"/>
    </source>
</evidence>
<evidence type="ECO:0000313" key="2">
    <source>
        <dbReference type="EMBL" id="NGZ75301.1"/>
    </source>
</evidence>
<name>A0ABX0F307_9BACL</name>
<gene>
    <name evidence="2" type="ORF">GYN08_08210</name>
</gene>
<dbReference type="EMBL" id="JAAFGS010000002">
    <property type="protein sequence ID" value="NGZ75301.1"/>
    <property type="molecule type" value="Genomic_DNA"/>
</dbReference>
<dbReference type="InterPro" id="IPR052544">
    <property type="entry name" value="Bacteriocin_Proc_Enz"/>
</dbReference>